<accession>A0A097KLL5</accession>
<keyword evidence="2" id="KW-0150">Chloroplast</keyword>
<dbReference type="AlphaFoldDB" id="A0A097KLL5"/>
<dbReference type="RefSeq" id="YP_009105449.1">
    <property type="nucleotide sequence ID" value="NC_025532.1"/>
</dbReference>
<dbReference type="EMBL" id="KM462869">
    <property type="protein sequence ID" value="AIT94076.1"/>
    <property type="molecule type" value="Genomic_DNA"/>
</dbReference>
<name>A0A097KLL5_9CHLO</name>
<gene>
    <name evidence="2" type="primary">orf80</name>
</gene>
<keyword evidence="1" id="KW-1133">Transmembrane helix</keyword>
<geneLocation type="chloroplast" evidence="2"/>
<keyword evidence="1" id="KW-0812">Transmembrane</keyword>
<organism evidence="2">
    <name type="scientific">Parietochloris pseudoalveolaris</name>
    <dbReference type="NCBI Taxonomy" id="3102"/>
    <lineage>
        <taxon>Eukaryota</taxon>
        <taxon>Viridiplantae</taxon>
        <taxon>Chlorophyta</taxon>
        <taxon>core chlorophytes</taxon>
        <taxon>Trebouxiophyceae</taxon>
        <taxon>Trebouxiales</taxon>
        <taxon>Trebouxiaceae</taxon>
        <taxon>Parietochloris</taxon>
    </lineage>
</organism>
<reference evidence="2" key="1">
    <citation type="journal article" date="2014" name="BMC Evol. Biol.">
        <title>Chloroplast phylogenomic analysis resolves deep-level relationships within the green algal class Trebouxiophyceae.</title>
        <authorList>
            <person name="Lemieux C."/>
            <person name="Otis C."/>
            <person name="Turmel M."/>
        </authorList>
    </citation>
    <scope>NUCLEOTIDE SEQUENCE</scope>
</reference>
<protein>
    <submittedName>
        <fullName evidence="2">Uncharacterized protein</fullName>
    </submittedName>
</protein>
<proteinExistence type="predicted"/>
<dbReference type="GeneID" id="22159289"/>
<evidence type="ECO:0000313" key="2">
    <source>
        <dbReference type="EMBL" id="AIT94076.1"/>
    </source>
</evidence>
<keyword evidence="1" id="KW-0472">Membrane</keyword>
<feature type="transmembrane region" description="Helical" evidence="1">
    <location>
        <begin position="20"/>
        <end position="41"/>
    </location>
</feature>
<evidence type="ECO:0000256" key="1">
    <source>
        <dbReference type="SAM" id="Phobius"/>
    </source>
</evidence>
<keyword evidence="2" id="KW-0934">Plastid</keyword>
<sequence>MKTKAIPFGDPGLHKPVKTWGYTNFVCVFVCVPKGIILTLASSTRAEVNILSTIKVFAKLAETKVFEKVSQFWLQIKQAC</sequence>